<dbReference type="GO" id="GO:0000976">
    <property type="term" value="F:transcription cis-regulatory region binding"/>
    <property type="evidence" value="ECO:0007669"/>
    <property type="project" value="InterPro"/>
</dbReference>
<dbReference type="PANTHER" id="PTHR40621:SF8">
    <property type="entry name" value="AP-1-LIKE TRANSCRIPTION FACTOR YAP3"/>
    <property type="match status" value="1"/>
</dbReference>
<dbReference type="OrthoDB" id="4940293at2759"/>
<proteinExistence type="predicted"/>
<accession>A0A1B7P4E0</accession>
<name>A0A1B7P4E0_9EURO</name>
<dbReference type="GO" id="GO:0090575">
    <property type="term" value="C:RNA polymerase II transcription regulator complex"/>
    <property type="evidence" value="ECO:0007669"/>
    <property type="project" value="TreeGrafter"/>
</dbReference>
<organism evidence="5 6">
    <name type="scientific">Emergomyces africanus</name>
    <dbReference type="NCBI Taxonomy" id="1955775"/>
    <lineage>
        <taxon>Eukaryota</taxon>
        <taxon>Fungi</taxon>
        <taxon>Dikarya</taxon>
        <taxon>Ascomycota</taxon>
        <taxon>Pezizomycotina</taxon>
        <taxon>Eurotiomycetes</taxon>
        <taxon>Eurotiomycetidae</taxon>
        <taxon>Onygenales</taxon>
        <taxon>Ajellomycetaceae</taxon>
        <taxon>Emergomyces</taxon>
    </lineage>
</organism>
<evidence type="ECO:0000256" key="3">
    <source>
        <dbReference type="SAM" id="Coils"/>
    </source>
</evidence>
<evidence type="ECO:0000256" key="2">
    <source>
        <dbReference type="ARBA" id="ARBA00023242"/>
    </source>
</evidence>
<protein>
    <recommendedName>
        <fullName evidence="4">BZIP domain-containing protein</fullName>
    </recommendedName>
</protein>
<dbReference type="GO" id="GO:0001228">
    <property type="term" value="F:DNA-binding transcription activator activity, RNA polymerase II-specific"/>
    <property type="evidence" value="ECO:0007669"/>
    <property type="project" value="TreeGrafter"/>
</dbReference>
<dbReference type="PROSITE" id="PS50217">
    <property type="entry name" value="BZIP"/>
    <property type="match status" value="1"/>
</dbReference>
<dbReference type="InterPro" id="IPR004827">
    <property type="entry name" value="bZIP"/>
</dbReference>
<evidence type="ECO:0000259" key="4">
    <source>
        <dbReference type="PROSITE" id="PS50217"/>
    </source>
</evidence>
<comment type="subcellular location">
    <subcellularLocation>
        <location evidence="1">Nucleus</location>
    </subcellularLocation>
</comment>
<feature type="coiled-coil region" evidence="3">
    <location>
        <begin position="123"/>
        <end position="178"/>
    </location>
</feature>
<keyword evidence="3" id="KW-0175">Coiled coil</keyword>
<dbReference type="PANTHER" id="PTHR40621">
    <property type="entry name" value="TRANSCRIPTION FACTOR KAPC-RELATED"/>
    <property type="match status" value="1"/>
</dbReference>
<keyword evidence="2" id="KW-0539">Nucleus</keyword>
<dbReference type="STRING" id="1658172.A0A1B7P4E0"/>
<dbReference type="SMART" id="SM00338">
    <property type="entry name" value="BRLZ"/>
    <property type="match status" value="1"/>
</dbReference>
<reference evidence="5 6" key="1">
    <citation type="submission" date="2015-07" db="EMBL/GenBank/DDBJ databases">
        <title>Emmonsia species relationships and genome sequence.</title>
        <authorList>
            <person name="Cuomo C.A."/>
            <person name="Schwartz I.S."/>
            <person name="Kenyon C."/>
            <person name="de Hoog G.S."/>
            <person name="Govender N.P."/>
            <person name="Botha A."/>
            <person name="Moreno L."/>
            <person name="de Vries M."/>
            <person name="Munoz J.F."/>
            <person name="Stielow J.B."/>
        </authorList>
    </citation>
    <scope>NUCLEOTIDE SEQUENCE [LARGE SCALE GENOMIC DNA]</scope>
    <source>
        <strain evidence="5 6">CBS 136260</strain>
    </source>
</reference>
<dbReference type="SUPFAM" id="SSF57959">
    <property type="entry name" value="Leucine zipper domain"/>
    <property type="match status" value="1"/>
</dbReference>
<evidence type="ECO:0000313" key="6">
    <source>
        <dbReference type="Proteomes" id="UP000091918"/>
    </source>
</evidence>
<dbReference type="Proteomes" id="UP000091918">
    <property type="component" value="Unassembled WGS sequence"/>
</dbReference>
<sequence length="341" mass="39461">MDYTYYSPPPHQQYQPFQIPHPQEAEIAQHGQFQHRPSDHHYDPRFQPFDTQLYVDSSALIEVHSSPSPGNYANSDCGDIHSNGITRITLEDFRPDKKTFPRGKSEEKDTLTLAQSRRKEQNRAAQRAFRERKERRVRDLEEELNQYKSNYSSLMEDHKSLKRQIEKVVTENEILRATSNNNNAPESMADYGPNRVRTPTELLRNLTDYSARSGDTKEFVRRPCGNRKEGNKLLDASATWDLIVRHLSNRGMKLDVQDIYDRLKGHALRDGQGLVPEVHVIQAIKESATRGAMSCFKSDLQSIYPRHNIFCYQQYPRQTSLDSAQSKYWTSLHSSYAPLTS</sequence>
<evidence type="ECO:0000256" key="1">
    <source>
        <dbReference type="ARBA" id="ARBA00004123"/>
    </source>
</evidence>
<dbReference type="CDD" id="cd14688">
    <property type="entry name" value="bZIP_YAP"/>
    <property type="match status" value="1"/>
</dbReference>
<evidence type="ECO:0000313" key="5">
    <source>
        <dbReference type="EMBL" id="OAX83848.1"/>
    </source>
</evidence>
<feature type="domain" description="BZIP" evidence="4">
    <location>
        <begin position="112"/>
        <end position="175"/>
    </location>
</feature>
<dbReference type="InterPro" id="IPR046347">
    <property type="entry name" value="bZIP_sf"/>
</dbReference>
<gene>
    <name evidence="5" type="ORF">ACJ72_01778</name>
</gene>
<dbReference type="AlphaFoldDB" id="A0A1B7P4E0"/>
<keyword evidence="6" id="KW-1185">Reference proteome</keyword>
<dbReference type="Gene3D" id="1.20.5.170">
    <property type="match status" value="1"/>
</dbReference>
<dbReference type="InterPro" id="IPR050936">
    <property type="entry name" value="AP-1-like"/>
</dbReference>
<dbReference type="PROSITE" id="PS00036">
    <property type="entry name" value="BZIP_BASIC"/>
    <property type="match status" value="1"/>
</dbReference>
<dbReference type="EMBL" id="LGUA01000129">
    <property type="protein sequence ID" value="OAX83848.1"/>
    <property type="molecule type" value="Genomic_DNA"/>
</dbReference>
<comment type="caution">
    <text evidence="5">The sequence shown here is derived from an EMBL/GenBank/DDBJ whole genome shotgun (WGS) entry which is preliminary data.</text>
</comment>